<dbReference type="GO" id="GO:0044550">
    <property type="term" value="P:secondary metabolite biosynthetic process"/>
    <property type="evidence" value="ECO:0007669"/>
    <property type="project" value="TreeGrafter"/>
</dbReference>
<proteinExistence type="inferred from homology"/>
<dbReference type="SUPFAM" id="SSF56801">
    <property type="entry name" value="Acetyl-CoA synthetase-like"/>
    <property type="match status" value="1"/>
</dbReference>
<keyword evidence="5" id="KW-0547">Nucleotide-binding</keyword>
<dbReference type="NCBIfam" id="TIGR01733">
    <property type="entry name" value="AA-adenyl-dom"/>
    <property type="match status" value="1"/>
</dbReference>
<evidence type="ECO:0000313" key="9">
    <source>
        <dbReference type="EMBL" id="OUM48669.1"/>
    </source>
</evidence>
<keyword evidence="7" id="KW-0045">Antibiotic biosynthesis</keyword>
<dbReference type="PANTHER" id="PTHR45527:SF1">
    <property type="entry name" value="FATTY ACID SYNTHASE"/>
    <property type="match status" value="1"/>
</dbReference>
<protein>
    <submittedName>
        <fullName evidence="9">Non-ribosomal peptide synthetase</fullName>
    </submittedName>
</protein>
<dbReference type="InterPro" id="IPR020459">
    <property type="entry name" value="AMP-binding"/>
</dbReference>
<dbReference type="FunFam" id="3.40.50.980:FF:000001">
    <property type="entry name" value="Non-ribosomal peptide synthetase"/>
    <property type="match status" value="1"/>
</dbReference>
<dbReference type="InterPro" id="IPR020845">
    <property type="entry name" value="AMP-binding_CS"/>
</dbReference>
<dbReference type="Pfam" id="PF13193">
    <property type="entry name" value="AMP-binding_C"/>
    <property type="match status" value="1"/>
</dbReference>
<evidence type="ECO:0000259" key="8">
    <source>
        <dbReference type="PROSITE" id="PS50075"/>
    </source>
</evidence>
<feature type="domain" description="Carrier" evidence="8">
    <location>
        <begin position="950"/>
        <end position="1025"/>
    </location>
</feature>
<gene>
    <name evidence="9" type="ORF">BW425_12040</name>
</gene>
<dbReference type="PROSITE" id="PS00455">
    <property type="entry name" value="AMP_BINDING"/>
    <property type="match status" value="1"/>
</dbReference>
<dbReference type="InterPro" id="IPR036736">
    <property type="entry name" value="ACP-like_sf"/>
</dbReference>
<dbReference type="GO" id="GO:0031177">
    <property type="term" value="F:phosphopantetheine binding"/>
    <property type="evidence" value="ECO:0007669"/>
    <property type="project" value="TreeGrafter"/>
</dbReference>
<evidence type="ECO:0000256" key="2">
    <source>
        <dbReference type="ARBA" id="ARBA00006432"/>
    </source>
</evidence>
<dbReference type="GO" id="GO:0005524">
    <property type="term" value="F:ATP binding"/>
    <property type="evidence" value="ECO:0007669"/>
    <property type="project" value="UniProtKB-KW"/>
</dbReference>
<dbReference type="Gene3D" id="3.30.300.30">
    <property type="match status" value="1"/>
</dbReference>
<reference evidence="9 10" key="1">
    <citation type="submission" date="2017-02" db="EMBL/GenBank/DDBJ databases">
        <title>Bacillus pseudomycoides isolate FSL K6-0042.</title>
        <authorList>
            <person name="Kovac J."/>
        </authorList>
    </citation>
    <scope>NUCLEOTIDE SEQUENCE [LARGE SCALE GENOMIC DNA]</scope>
    <source>
        <strain evidence="9 10">FSL K6-0042</strain>
    </source>
</reference>
<organism evidence="9 10">
    <name type="scientific">Bacillus pseudomycoides</name>
    <dbReference type="NCBI Taxonomy" id="64104"/>
    <lineage>
        <taxon>Bacteria</taxon>
        <taxon>Bacillati</taxon>
        <taxon>Bacillota</taxon>
        <taxon>Bacilli</taxon>
        <taxon>Bacillales</taxon>
        <taxon>Bacillaceae</taxon>
        <taxon>Bacillus</taxon>
        <taxon>Bacillus cereus group</taxon>
    </lineage>
</organism>
<dbReference type="InterPro" id="IPR023213">
    <property type="entry name" value="CAT-like_dom_sf"/>
</dbReference>
<evidence type="ECO:0000256" key="1">
    <source>
        <dbReference type="ARBA" id="ARBA00001957"/>
    </source>
</evidence>
<dbReference type="Pfam" id="PF00668">
    <property type="entry name" value="Condensation"/>
    <property type="match status" value="1"/>
</dbReference>
<evidence type="ECO:0000313" key="10">
    <source>
        <dbReference type="Proteomes" id="UP000195321"/>
    </source>
</evidence>
<dbReference type="InterPro" id="IPR009081">
    <property type="entry name" value="PP-bd_ACP"/>
</dbReference>
<dbReference type="InterPro" id="IPR001242">
    <property type="entry name" value="Condensation_dom"/>
</dbReference>
<dbReference type="InterPro" id="IPR045851">
    <property type="entry name" value="AMP-bd_C_sf"/>
</dbReference>
<keyword evidence="3" id="KW-0596">Phosphopantetheine</keyword>
<keyword evidence="4" id="KW-0597">Phosphoprotein</keyword>
<dbReference type="PRINTS" id="PR00154">
    <property type="entry name" value="AMPBINDING"/>
</dbReference>
<dbReference type="PROSITE" id="PS00012">
    <property type="entry name" value="PHOSPHOPANTETHEINE"/>
    <property type="match status" value="1"/>
</dbReference>
<dbReference type="GO" id="GO:0005829">
    <property type="term" value="C:cytosol"/>
    <property type="evidence" value="ECO:0007669"/>
    <property type="project" value="TreeGrafter"/>
</dbReference>
<evidence type="ECO:0000256" key="3">
    <source>
        <dbReference type="ARBA" id="ARBA00022450"/>
    </source>
</evidence>
<dbReference type="Gene3D" id="3.40.50.12780">
    <property type="entry name" value="N-terminal domain of ligase-like"/>
    <property type="match status" value="1"/>
</dbReference>
<dbReference type="GO" id="GO:0017000">
    <property type="term" value="P:antibiotic biosynthetic process"/>
    <property type="evidence" value="ECO:0007669"/>
    <property type="project" value="UniProtKB-KW"/>
</dbReference>
<dbReference type="Pfam" id="PF00501">
    <property type="entry name" value="AMP-binding"/>
    <property type="match status" value="1"/>
</dbReference>
<dbReference type="EMBL" id="MWPX01000011">
    <property type="protein sequence ID" value="OUM48669.1"/>
    <property type="molecule type" value="Genomic_DNA"/>
</dbReference>
<dbReference type="InterPro" id="IPR000873">
    <property type="entry name" value="AMP-dep_synth/lig_dom"/>
</dbReference>
<name>A0A1Y3ME47_9BACI</name>
<dbReference type="Proteomes" id="UP000195321">
    <property type="component" value="Unassembled WGS sequence"/>
</dbReference>
<evidence type="ECO:0000256" key="7">
    <source>
        <dbReference type="ARBA" id="ARBA00023194"/>
    </source>
</evidence>
<dbReference type="SUPFAM" id="SSF52777">
    <property type="entry name" value="CoA-dependent acyltransferases"/>
    <property type="match status" value="2"/>
</dbReference>
<dbReference type="InterPro" id="IPR025110">
    <property type="entry name" value="AMP-bd_C"/>
</dbReference>
<dbReference type="CDD" id="cd19531">
    <property type="entry name" value="LCL_NRPS-like"/>
    <property type="match status" value="1"/>
</dbReference>
<comment type="cofactor">
    <cofactor evidence="1">
        <name>pantetheine 4'-phosphate</name>
        <dbReference type="ChEBI" id="CHEBI:47942"/>
    </cofactor>
</comment>
<evidence type="ECO:0000256" key="6">
    <source>
        <dbReference type="ARBA" id="ARBA00022840"/>
    </source>
</evidence>
<dbReference type="PROSITE" id="PS50075">
    <property type="entry name" value="CARRIER"/>
    <property type="match status" value="1"/>
</dbReference>
<evidence type="ECO:0000256" key="5">
    <source>
        <dbReference type="ARBA" id="ARBA00022741"/>
    </source>
</evidence>
<dbReference type="PANTHER" id="PTHR45527">
    <property type="entry name" value="NONRIBOSOMAL PEPTIDE SYNTHETASE"/>
    <property type="match status" value="1"/>
</dbReference>
<dbReference type="InterPro" id="IPR042099">
    <property type="entry name" value="ANL_N_sf"/>
</dbReference>
<dbReference type="Gene3D" id="3.30.559.10">
    <property type="entry name" value="Chloramphenicol acetyltransferase-like domain"/>
    <property type="match status" value="1"/>
</dbReference>
<dbReference type="SUPFAM" id="SSF47336">
    <property type="entry name" value="ACP-like"/>
    <property type="match status" value="1"/>
</dbReference>
<keyword evidence="6" id="KW-0067">ATP-binding</keyword>
<comment type="caution">
    <text evidence="9">The sequence shown here is derived from an EMBL/GenBank/DDBJ whole genome shotgun (WGS) entry which is preliminary data.</text>
</comment>
<dbReference type="GO" id="GO:0003824">
    <property type="term" value="F:catalytic activity"/>
    <property type="evidence" value="ECO:0007669"/>
    <property type="project" value="InterPro"/>
</dbReference>
<dbReference type="Gene3D" id="3.30.559.30">
    <property type="entry name" value="Nonribosomal peptide synthetase, condensation domain"/>
    <property type="match status" value="1"/>
</dbReference>
<dbReference type="Pfam" id="PF00550">
    <property type="entry name" value="PP-binding"/>
    <property type="match status" value="1"/>
</dbReference>
<dbReference type="GO" id="GO:0008610">
    <property type="term" value="P:lipid biosynthetic process"/>
    <property type="evidence" value="ECO:0007669"/>
    <property type="project" value="UniProtKB-ARBA"/>
</dbReference>
<sequence length="1046" mass="120756">MKSLMSEVQKRLFIIDQSQNENITYNVPMVLKSDGKIDIIKLKRALNALIQKHEILRTSFKFENGQYYQVIDNPYEISIEESSIYSKLDFEIESFIRPFNLSSSKLFRVKVLHMNESDFLLLDFHHIIFDGGSMRPFFNELSQLYKDEILKKQTIQYRNYTMWKNSQNELRHEKFWTDKFSDGAPVLNLYTDYTRGQYKSYKGNDFQIIIDKKIHCSIKKFCKENKISEYSFFLGAYYILLNKNSLQKEIVVGTPTAGRNHPETQNMIGMFVNTLALKMELEEGVSLSDFLKKVNSDCLESFEHQEYPFEKLYEKISFESDSSRNPIFDTMFVLQNNEMPEYMLGDLKLEMLDIKNKISKFDLTLSVEELTEEYKLSWEYCVELFKNSTISRYSEQYIEIIKELIIYPSKKLKDINITNKKELELLEKVFNNQKKSLNSQETIIDAFSKIVEKYPNKVAVKYCEEEITYQELDMKSSIIRNKLYDIGIEKEERIGLITDKSIEMIIGILGILKAGAAYLPIDPTHKTKRINYMLKDSSVKTLILGPNHLSNVKVEQFERIKEIIDFKNLRDEELEEYQKIKFNQNNLAYVIYTSGTTGNPKGVMIEHKGVVNLAKAQAEIGGYIPGDVVLQYFNYIFDGSVSEIFSALLSGCTLELISESIRLEPRKLIKTLDNKHFQVVPSMFRAMIDFAVDNNMVEELLKFKKLYLAGETLSLDLVEKMKSLGKEKIKDIYNLYGPTENTVCATSYNLGTLKNESSIPIGKPVTGTKVTIVQNNQRCGIGIVGEICLAGIGIARGYLNLETMTKEKFILNLHDSEEIFYKTGDLGRWNENGDIEYLGRMDDQVKFRGFRIELGEIEQKLRKIECISDAIVMINNDTGNEYLAAYVLSKDEILTDQINDDLSENLPDYMIPNFYLVVDKYPLTGSGKIDKKALSMMGNLSTVLDHAVEEKYDLTQKLVREIYTSVLYVEQIRLDDNFFSLGGNSLKAIQVVNSIETNFNINFNIKDVLELKTIRKVSEKIEEVLKGNVDTSYEMENMIIGEAEAL</sequence>
<dbReference type="InterPro" id="IPR010071">
    <property type="entry name" value="AA_adenyl_dom"/>
</dbReference>
<dbReference type="Gene3D" id="1.10.1200.10">
    <property type="entry name" value="ACP-like"/>
    <property type="match status" value="1"/>
</dbReference>
<evidence type="ECO:0000256" key="4">
    <source>
        <dbReference type="ARBA" id="ARBA00022553"/>
    </source>
</evidence>
<accession>A0A1Y3ME47</accession>
<dbReference type="InterPro" id="IPR006162">
    <property type="entry name" value="Ppantetheine_attach_site"/>
</dbReference>
<dbReference type="GO" id="GO:0043041">
    <property type="term" value="P:amino acid activation for nonribosomal peptide biosynthetic process"/>
    <property type="evidence" value="ECO:0007669"/>
    <property type="project" value="TreeGrafter"/>
</dbReference>
<dbReference type="AlphaFoldDB" id="A0A1Y3ME47"/>
<dbReference type="CDD" id="cd05930">
    <property type="entry name" value="A_NRPS"/>
    <property type="match status" value="1"/>
</dbReference>
<comment type="similarity">
    <text evidence="2">Belongs to the ATP-dependent AMP-binding enzyme family.</text>
</comment>